<dbReference type="PROSITE" id="PS50994">
    <property type="entry name" value="INTEGRASE"/>
    <property type="match status" value="1"/>
</dbReference>
<feature type="compositionally biased region" description="Polar residues" evidence="1">
    <location>
        <begin position="251"/>
        <end position="260"/>
    </location>
</feature>
<protein>
    <recommendedName>
        <fullName evidence="2">Integrase catalytic domain-containing protein</fullName>
    </recommendedName>
</protein>
<evidence type="ECO:0000256" key="1">
    <source>
        <dbReference type="SAM" id="MobiDB-lite"/>
    </source>
</evidence>
<dbReference type="InterPro" id="IPR057670">
    <property type="entry name" value="SH3_retrovirus"/>
</dbReference>
<proteinExistence type="predicted"/>
<organism evidence="3 4">
    <name type="scientific">Centaurea solstitialis</name>
    <name type="common">yellow star-thistle</name>
    <dbReference type="NCBI Taxonomy" id="347529"/>
    <lineage>
        <taxon>Eukaryota</taxon>
        <taxon>Viridiplantae</taxon>
        <taxon>Streptophyta</taxon>
        <taxon>Embryophyta</taxon>
        <taxon>Tracheophyta</taxon>
        <taxon>Spermatophyta</taxon>
        <taxon>Magnoliopsida</taxon>
        <taxon>eudicotyledons</taxon>
        <taxon>Gunneridae</taxon>
        <taxon>Pentapetalae</taxon>
        <taxon>asterids</taxon>
        <taxon>campanulids</taxon>
        <taxon>Asterales</taxon>
        <taxon>Asteraceae</taxon>
        <taxon>Carduoideae</taxon>
        <taxon>Cardueae</taxon>
        <taxon>Centaureinae</taxon>
        <taxon>Centaurea</taxon>
    </lineage>
</organism>
<evidence type="ECO:0000259" key="2">
    <source>
        <dbReference type="PROSITE" id="PS50994"/>
    </source>
</evidence>
<dbReference type="GO" id="GO:0003676">
    <property type="term" value="F:nucleic acid binding"/>
    <property type="evidence" value="ECO:0007669"/>
    <property type="project" value="InterPro"/>
</dbReference>
<dbReference type="PANTHER" id="PTHR42648:SF27">
    <property type="entry name" value="RNA-DIRECTED DNA POLYMERASE"/>
    <property type="match status" value="1"/>
</dbReference>
<gene>
    <name evidence="3" type="ORF">OSB04_020426</name>
</gene>
<keyword evidence="4" id="KW-1185">Reference proteome</keyword>
<dbReference type="Pfam" id="PF00665">
    <property type="entry name" value="rve"/>
    <property type="match status" value="1"/>
</dbReference>
<comment type="caution">
    <text evidence="3">The sequence shown here is derived from an EMBL/GenBank/DDBJ whole genome shotgun (WGS) entry which is preliminary data.</text>
</comment>
<dbReference type="InterPro" id="IPR039537">
    <property type="entry name" value="Retrotran_Ty1/copia-like"/>
</dbReference>
<name>A0AA38TBS6_9ASTR</name>
<dbReference type="SUPFAM" id="SSF53098">
    <property type="entry name" value="Ribonuclease H-like"/>
    <property type="match status" value="1"/>
</dbReference>
<dbReference type="Gene3D" id="3.30.420.10">
    <property type="entry name" value="Ribonuclease H-like superfamily/Ribonuclease H"/>
    <property type="match status" value="1"/>
</dbReference>
<feature type="compositionally biased region" description="Basic residues" evidence="1">
    <location>
        <begin position="224"/>
        <end position="235"/>
    </location>
</feature>
<feature type="domain" description="Integrase catalytic" evidence="2">
    <location>
        <begin position="431"/>
        <end position="609"/>
    </location>
</feature>
<dbReference type="InterPro" id="IPR001584">
    <property type="entry name" value="Integrase_cat-core"/>
</dbReference>
<sequence length="931" mass="104343">MSNNTNSSISNFCLKGLLEKDKLTGLNYVDWLRNLRIVLRMENKQRAIEEPLPAAPAAGASRAIREEYEKRLTESNEAACLMLATMVPELQKGMESLGAYDMANQLKEMFQRQARQERYDNVKALAECKMAPGSSVSVHVLKMKSYIDQLERLGFPISQELATDFILSSLSSSYEPFVLNYQMNNLEKTIMELHGMLKTAESNMAKSKPAAPVLAIREGGIKKKKAAPVKGKGKGKAIQPNPKPKTKGQGKAQSDIPQSKTPEDAGLKRSRKVRRGELDLIMGNKQIASVDVIGNYELSFSSGLSVVLIDCCYSAEMARNIISFYALYKDGFDFGFDNGSILVYKNNVLYFKANPCHGIYETSITVRDNRSSIYNVESTQSKNGLDKSYLWHCRLGHISKKRITKLQSDGILESFDHTSNDECESCLLGKMTKAPFTGTCEQGKDLLDIVHTDVCGPFRSATRHGERYFVTFTDDFSRYGYVYLIKHKSETIEVFRTFQNEVENQLNRKIKTPRSDRGGEYLSQEFRDHLRSCGIIAQLTPPRTPQHNGVAERRNRTLLDMVRSMMSRTALPISFWGYALETAARVLNLVPTKKGCEAYVRREAQDKLEPRSERCYFVGYPTNSFGYLFYKPSENKVFVARRAWFLERELISKETSGSQIDLEEIQESTSMETDVGTSSQQQVDLDEPTSYQEAMAGPEAAKWKEAMESEMQSMYDNQVWDLVDHIPSLKIVGHKWVFKKKTDISKTQKNLSLSPSPKTGARIQLGGRFAFCFRVILGGGLATLSTGASSGVSPACNSELLFAEATIGGGTAAVSRPDLQADRRMDQTTNRLHHSLWWSPAVIAPNHQPHHPVERRHWFDRRTATAPPYVVVVASMVFRDHGDGGSVRLLPSLVVQRWRSNERRQAVVAVVTAAAVESSIRRTTSRGGGGN</sequence>
<dbReference type="Proteomes" id="UP001172457">
    <property type="component" value="Chromosome 5"/>
</dbReference>
<dbReference type="InterPro" id="IPR036397">
    <property type="entry name" value="RNaseH_sf"/>
</dbReference>
<dbReference type="AlphaFoldDB" id="A0AA38TBS6"/>
<feature type="region of interest" description="Disordered" evidence="1">
    <location>
        <begin position="224"/>
        <end position="269"/>
    </location>
</feature>
<accession>A0AA38TBS6</accession>
<dbReference type="InterPro" id="IPR025724">
    <property type="entry name" value="GAG-pre-integrase_dom"/>
</dbReference>
<dbReference type="GO" id="GO:0015074">
    <property type="term" value="P:DNA integration"/>
    <property type="evidence" value="ECO:0007669"/>
    <property type="project" value="InterPro"/>
</dbReference>
<dbReference type="InterPro" id="IPR012337">
    <property type="entry name" value="RNaseH-like_sf"/>
</dbReference>
<evidence type="ECO:0000313" key="4">
    <source>
        <dbReference type="Proteomes" id="UP001172457"/>
    </source>
</evidence>
<dbReference type="Pfam" id="PF13976">
    <property type="entry name" value="gag_pre-integrs"/>
    <property type="match status" value="1"/>
</dbReference>
<dbReference type="PANTHER" id="PTHR42648">
    <property type="entry name" value="TRANSPOSASE, PUTATIVE-RELATED"/>
    <property type="match status" value="1"/>
</dbReference>
<reference evidence="3" key="1">
    <citation type="submission" date="2023-03" db="EMBL/GenBank/DDBJ databases">
        <title>Chromosome-scale reference genome and RAD-based genetic map of yellow starthistle (Centaurea solstitialis) reveal putative structural variation and QTLs associated with invader traits.</title>
        <authorList>
            <person name="Reatini B."/>
            <person name="Cang F.A."/>
            <person name="Jiang Q."/>
            <person name="Mckibben M.T.W."/>
            <person name="Barker M.S."/>
            <person name="Rieseberg L.H."/>
            <person name="Dlugosch K.M."/>
        </authorList>
    </citation>
    <scope>NUCLEOTIDE SEQUENCE</scope>
    <source>
        <strain evidence="3">CAN-66</strain>
        <tissue evidence="3">Leaf</tissue>
    </source>
</reference>
<evidence type="ECO:0000313" key="3">
    <source>
        <dbReference type="EMBL" id="KAJ9547883.1"/>
    </source>
</evidence>
<dbReference type="Pfam" id="PF14223">
    <property type="entry name" value="Retrotran_gag_2"/>
    <property type="match status" value="1"/>
</dbReference>
<dbReference type="EMBL" id="JARYMX010000005">
    <property type="protein sequence ID" value="KAJ9547883.1"/>
    <property type="molecule type" value="Genomic_DNA"/>
</dbReference>
<dbReference type="Pfam" id="PF25597">
    <property type="entry name" value="SH3_retrovirus"/>
    <property type="match status" value="1"/>
</dbReference>